<dbReference type="AlphaFoldDB" id="A0A7U4E5J9"/>
<reference evidence="1 2" key="2">
    <citation type="journal article" date="2012" name="Stand. Genomic Sci.">
        <title>Complete genome sequence of the aquatic bacterium Runella slithyformis type strain (LSU 4(T)).</title>
        <authorList>
            <person name="Copeland A."/>
            <person name="Zhang X."/>
            <person name="Misra M."/>
            <person name="Lapidus A."/>
            <person name="Nolan M."/>
            <person name="Lucas S."/>
            <person name="Deshpande S."/>
            <person name="Cheng J.F."/>
            <person name="Tapia R."/>
            <person name="Goodwin L.A."/>
            <person name="Pitluck S."/>
            <person name="Liolios K."/>
            <person name="Pagani I."/>
            <person name="Ivanova N."/>
            <person name="Mikhailova N."/>
            <person name="Pati A."/>
            <person name="Chen A."/>
            <person name="Palaniappan K."/>
            <person name="Land M."/>
            <person name="Hauser L."/>
            <person name="Pan C."/>
            <person name="Jeffries C.D."/>
            <person name="Detter J.C."/>
            <person name="Brambilla E.M."/>
            <person name="Rohde M."/>
            <person name="Djao O.D."/>
            <person name="Goker M."/>
            <person name="Sikorski J."/>
            <person name="Tindall B.J."/>
            <person name="Woyke T."/>
            <person name="Bristow J."/>
            <person name="Eisen J.A."/>
            <person name="Markowitz V."/>
            <person name="Hugenholtz P."/>
            <person name="Kyrpides N.C."/>
            <person name="Klenk H.P."/>
            <person name="Mavromatis K."/>
        </authorList>
    </citation>
    <scope>NUCLEOTIDE SEQUENCE [LARGE SCALE GENOMIC DNA]</scope>
    <source>
        <strain evidence="2">ATCC 29530 / DSM 19594 / LMG 11500 / NCIMB 11436 / LSU 4</strain>
    </source>
</reference>
<evidence type="ECO:0000313" key="1">
    <source>
        <dbReference type="EMBL" id="AEI48414.1"/>
    </source>
</evidence>
<reference evidence="2" key="1">
    <citation type="submission" date="2011-06" db="EMBL/GenBank/DDBJ databases">
        <title>The complete genome of chromosome of Runella slithyformis DSM 19594.</title>
        <authorList>
            <consortium name="US DOE Joint Genome Institute (JGI-PGF)"/>
            <person name="Lucas S."/>
            <person name="Han J."/>
            <person name="Lapidus A."/>
            <person name="Bruce D."/>
            <person name="Goodwin L."/>
            <person name="Pitluck S."/>
            <person name="Peters L."/>
            <person name="Kyrpides N."/>
            <person name="Mavromatis K."/>
            <person name="Ivanova N."/>
            <person name="Ovchinnikova G."/>
            <person name="Zhang X."/>
            <person name="Misra M."/>
            <person name="Detter J.C."/>
            <person name="Tapia R."/>
            <person name="Han C."/>
            <person name="Land M."/>
            <person name="Hauser L."/>
            <person name="Markowitz V."/>
            <person name="Cheng J.-F."/>
            <person name="Hugenholtz P."/>
            <person name="Woyke T."/>
            <person name="Wu D."/>
            <person name="Tindall B."/>
            <person name="Faehrich R."/>
            <person name="Brambilla E."/>
            <person name="Klenk H.-P."/>
            <person name="Eisen J.A."/>
        </authorList>
    </citation>
    <scope>NUCLEOTIDE SEQUENCE [LARGE SCALE GENOMIC DNA]</scope>
    <source>
        <strain evidence="2">ATCC 29530 / DSM 19594 / LMG 11500 / NCIMB 11436 / LSU 4</strain>
    </source>
</reference>
<dbReference type="Proteomes" id="UP000000493">
    <property type="component" value="Chromosome"/>
</dbReference>
<name>A0A7U4E5J9_RUNSL</name>
<sequence length="42" mass="4874">MYVNVEVLIYIALNAEKEAKISQNKMKLITILKIYLQGSFNQ</sequence>
<dbReference type="EMBL" id="CP002859">
    <property type="protein sequence ID" value="AEI48414.1"/>
    <property type="molecule type" value="Genomic_DNA"/>
</dbReference>
<accession>A0A7U4E5J9</accession>
<proteinExistence type="predicted"/>
<protein>
    <submittedName>
        <fullName evidence="1">Uncharacterized protein</fullName>
    </submittedName>
</protein>
<gene>
    <name evidence="1" type="ordered locus">Runsl_1997</name>
</gene>
<evidence type="ECO:0000313" key="2">
    <source>
        <dbReference type="Proteomes" id="UP000000493"/>
    </source>
</evidence>
<keyword evidence="2" id="KW-1185">Reference proteome</keyword>
<dbReference type="KEGG" id="rsi:Runsl_1997"/>
<organism evidence="1 2">
    <name type="scientific">Runella slithyformis (strain ATCC 29530 / DSM 19594 / LMG 11500 / NCIMB 11436 / LSU 4)</name>
    <dbReference type="NCBI Taxonomy" id="761193"/>
    <lineage>
        <taxon>Bacteria</taxon>
        <taxon>Pseudomonadati</taxon>
        <taxon>Bacteroidota</taxon>
        <taxon>Cytophagia</taxon>
        <taxon>Cytophagales</taxon>
        <taxon>Spirosomataceae</taxon>
        <taxon>Runella</taxon>
    </lineage>
</organism>